<dbReference type="InterPro" id="IPR036291">
    <property type="entry name" value="NAD(P)-bd_dom_sf"/>
</dbReference>
<dbReference type="PANTHER" id="PTHR43180">
    <property type="entry name" value="3-OXOACYL-(ACYL-CARRIER-PROTEIN) REDUCTASE (AFU_ORTHOLOGUE AFUA_6G11210)"/>
    <property type="match status" value="1"/>
</dbReference>
<sequence length="317" mass="34241">MATQRGPEFTPVSCPAEIDSTSVAGLSVLITGGSSALSNLPDYELNFLGSSGLGAAYVKAFSDAGAFVTNADLKPPSPAAKSNLQHIRCDVTNWEDQVAAFKAAITGSPSNSIDIVVANAGISGSDEFFEDDGDEPHKPTLRILETNLLAMIYTSKLAMHHMKRQGPHRDRCLVLKSSIMGYLDTNGSPTYGAAKHGVRGLMKVLRRRNGLRVNIVAPWYIATPLMSKLVIERLTTQLEAQGSGFALVEDSVKAVMRISTDRSINGRSLAVVPRSVQNAGYMDIKLDDFAEDSIYRELQEVCSTLTHRQLAPSDQKV</sequence>
<keyword evidence="3" id="KW-0560">Oxidoreductase</keyword>
<dbReference type="Pfam" id="PF00106">
    <property type="entry name" value="adh_short"/>
    <property type="match status" value="1"/>
</dbReference>
<dbReference type="HOGENOM" id="CLU_010194_13_3_1"/>
<evidence type="ECO:0000256" key="1">
    <source>
        <dbReference type="ARBA" id="ARBA00006484"/>
    </source>
</evidence>
<evidence type="ECO:0000313" key="5">
    <source>
        <dbReference type="Proteomes" id="UP000027920"/>
    </source>
</evidence>
<gene>
    <name evidence="4" type="ORF">A1O9_08349</name>
</gene>
<protein>
    <submittedName>
        <fullName evidence="4">Uncharacterized protein</fullName>
    </submittedName>
</protein>
<evidence type="ECO:0000256" key="3">
    <source>
        <dbReference type="ARBA" id="ARBA00023002"/>
    </source>
</evidence>
<proteinExistence type="inferred from homology"/>
<name>A0A072P653_9EURO</name>
<dbReference type="GeneID" id="25283262"/>
<organism evidence="4 5">
    <name type="scientific">Exophiala aquamarina CBS 119918</name>
    <dbReference type="NCBI Taxonomy" id="1182545"/>
    <lineage>
        <taxon>Eukaryota</taxon>
        <taxon>Fungi</taxon>
        <taxon>Dikarya</taxon>
        <taxon>Ascomycota</taxon>
        <taxon>Pezizomycotina</taxon>
        <taxon>Eurotiomycetes</taxon>
        <taxon>Chaetothyriomycetidae</taxon>
        <taxon>Chaetothyriales</taxon>
        <taxon>Herpotrichiellaceae</taxon>
        <taxon>Exophiala</taxon>
    </lineage>
</organism>
<dbReference type="OrthoDB" id="5371740at2759"/>
<dbReference type="PROSITE" id="PS00061">
    <property type="entry name" value="ADH_SHORT"/>
    <property type="match status" value="1"/>
</dbReference>
<dbReference type="AlphaFoldDB" id="A0A072P653"/>
<dbReference type="PANTHER" id="PTHR43180:SF31">
    <property type="entry name" value="CHAIN DEHYDROGENASE_REDUCTASE, PUTATIVE (AFU_ORTHOLOGUE AFUA_2G16570)-RELATED"/>
    <property type="match status" value="1"/>
</dbReference>
<dbReference type="Gene3D" id="3.40.50.720">
    <property type="entry name" value="NAD(P)-binding Rossmann-like Domain"/>
    <property type="match status" value="1"/>
</dbReference>
<dbReference type="InterPro" id="IPR020904">
    <property type="entry name" value="Sc_DH/Rdtase_CS"/>
</dbReference>
<dbReference type="PRINTS" id="PR00081">
    <property type="entry name" value="GDHRDH"/>
</dbReference>
<dbReference type="EMBL" id="AMGV01000007">
    <property type="protein sequence ID" value="KEF55599.1"/>
    <property type="molecule type" value="Genomic_DNA"/>
</dbReference>
<dbReference type="Proteomes" id="UP000027920">
    <property type="component" value="Unassembled WGS sequence"/>
</dbReference>
<dbReference type="SUPFAM" id="SSF51735">
    <property type="entry name" value="NAD(P)-binding Rossmann-fold domains"/>
    <property type="match status" value="1"/>
</dbReference>
<reference evidence="4 5" key="1">
    <citation type="submission" date="2013-03" db="EMBL/GenBank/DDBJ databases">
        <title>The Genome Sequence of Exophiala aquamarina CBS 119918.</title>
        <authorList>
            <consortium name="The Broad Institute Genomics Platform"/>
            <person name="Cuomo C."/>
            <person name="de Hoog S."/>
            <person name="Gorbushina A."/>
            <person name="Walker B."/>
            <person name="Young S.K."/>
            <person name="Zeng Q."/>
            <person name="Gargeya S."/>
            <person name="Fitzgerald M."/>
            <person name="Haas B."/>
            <person name="Abouelleil A."/>
            <person name="Allen A.W."/>
            <person name="Alvarado L."/>
            <person name="Arachchi H.M."/>
            <person name="Berlin A.M."/>
            <person name="Chapman S.B."/>
            <person name="Gainer-Dewar J."/>
            <person name="Goldberg J."/>
            <person name="Griggs A."/>
            <person name="Gujja S."/>
            <person name="Hansen M."/>
            <person name="Howarth C."/>
            <person name="Imamovic A."/>
            <person name="Ireland A."/>
            <person name="Larimer J."/>
            <person name="McCowan C."/>
            <person name="Murphy C."/>
            <person name="Pearson M."/>
            <person name="Poon T.W."/>
            <person name="Priest M."/>
            <person name="Roberts A."/>
            <person name="Saif S."/>
            <person name="Shea T."/>
            <person name="Sisk P."/>
            <person name="Sykes S."/>
            <person name="Wortman J."/>
            <person name="Nusbaum C."/>
            <person name="Birren B."/>
        </authorList>
    </citation>
    <scope>NUCLEOTIDE SEQUENCE [LARGE SCALE GENOMIC DNA]</scope>
    <source>
        <strain evidence="4 5">CBS 119918</strain>
    </source>
</reference>
<dbReference type="STRING" id="1182545.A0A072P653"/>
<accession>A0A072P653</accession>
<keyword evidence="2" id="KW-0521">NADP</keyword>
<comment type="similarity">
    <text evidence="1">Belongs to the short-chain dehydrogenases/reductases (SDR) family.</text>
</comment>
<evidence type="ECO:0000313" key="4">
    <source>
        <dbReference type="EMBL" id="KEF55599.1"/>
    </source>
</evidence>
<dbReference type="GO" id="GO:0016491">
    <property type="term" value="F:oxidoreductase activity"/>
    <property type="evidence" value="ECO:0007669"/>
    <property type="project" value="UniProtKB-KW"/>
</dbReference>
<dbReference type="InterPro" id="IPR002347">
    <property type="entry name" value="SDR_fam"/>
</dbReference>
<evidence type="ECO:0000256" key="2">
    <source>
        <dbReference type="ARBA" id="ARBA00022857"/>
    </source>
</evidence>
<dbReference type="VEuPathDB" id="FungiDB:A1O9_08349"/>
<keyword evidence="5" id="KW-1185">Reference proteome</keyword>
<dbReference type="RefSeq" id="XP_013258189.1">
    <property type="nucleotide sequence ID" value="XM_013402735.1"/>
</dbReference>
<comment type="caution">
    <text evidence="4">The sequence shown here is derived from an EMBL/GenBank/DDBJ whole genome shotgun (WGS) entry which is preliminary data.</text>
</comment>